<dbReference type="Proteomes" id="UP000178849">
    <property type="component" value="Unassembled WGS sequence"/>
</dbReference>
<dbReference type="InterPro" id="IPR011499">
    <property type="entry name" value="Lipid_A_biosynth_N"/>
</dbReference>
<proteinExistence type="predicted"/>
<keyword evidence="1" id="KW-0812">Transmembrane</keyword>
<keyword evidence="1" id="KW-1133">Transmembrane helix</keyword>
<keyword evidence="1" id="KW-0472">Membrane</keyword>
<dbReference type="AlphaFoldDB" id="A0A1G2BJY3"/>
<dbReference type="GO" id="GO:0008915">
    <property type="term" value="F:lipid-A-disaccharide synthase activity"/>
    <property type="evidence" value="ECO:0007669"/>
    <property type="project" value="InterPro"/>
</dbReference>
<organism evidence="3 4">
    <name type="scientific">Candidatus Komeilibacteria bacterium RIFCSPLOWO2_01_FULL_45_10</name>
    <dbReference type="NCBI Taxonomy" id="1798550"/>
    <lineage>
        <taxon>Bacteria</taxon>
        <taxon>Candidatus Komeiliibacteriota</taxon>
    </lineage>
</organism>
<dbReference type="SMART" id="SM01259">
    <property type="entry name" value="LAB_N"/>
    <property type="match status" value="1"/>
</dbReference>
<evidence type="ECO:0000256" key="1">
    <source>
        <dbReference type="SAM" id="Phobius"/>
    </source>
</evidence>
<feature type="transmembrane region" description="Helical" evidence="1">
    <location>
        <begin position="73"/>
        <end position="90"/>
    </location>
</feature>
<comment type="caution">
    <text evidence="3">The sequence shown here is derived from an EMBL/GenBank/DDBJ whole genome shotgun (WGS) entry which is preliminary data.</text>
</comment>
<evidence type="ECO:0000313" key="4">
    <source>
        <dbReference type="Proteomes" id="UP000178849"/>
    </source>
</evidence>
<dbReference type="GO" id="GO:0016020">
    <property type="term" value="C:membrane"/>
    <property type="evidence" value="ECO:0007669"/>
    <property type="project" value="GOC"/>
</dbReference>
<feature type="transmembrane region" description="Helical" evidence="1">
    <location>
        <begin position="49"/>
        <end position="67"/>
    </location>
</feature>
<dbReference type="GO" id="GO:0009245">
    <property type="term" value="P:lipid A biosynthetic process"/>
    <property type="evidence" value="ECO:0007669"/>
    <property type="project" value="InterPro"/>
</dbReference>
<dbReference type="Gene3D" id="1.20.1280.290">
    <property type="match status" value="1"/>
</dbReference>
<feature type="domain" description="Lipid A biosynthesis N-terminal" evidence="2">
    <location>
        <begin position="19"/>
        <end position="90"/>
    </location>
</feature>
<dbReference type="STRING" id="1798550.A2927_01915"/>
<evidence type="ECO:0000313" key="3">
    <source>
        <dbReference type="EMBL" id="OGY89471.1"/>
    </source>
</evidence>
<sequence length="101" mass="11950">MGAIIDYFKGLNYDFWLIVGFFGQFVFFLRFVIQWYFSEKAKKSVIPIYFWYLSIFGALIILVYALVRKDPVFFAGQLLAILIYGRNLYLTKKEKLPPVID</sequence>
<feature type="transmembrane region" description="Helical" evidence="1">
    <location>
        <begin position="15"/>
        <end position="37"/>
    </location>
</feature>
<dbReference type="EMBL" id="MHKL01000016">
    <property type="protein sequence ID" value="OGY89471.1"/>
    <property type="molecule type" value="Genomic_DNA"/>
</dbReference>
<dbReference type="Pfam" id="PF07578">
    <property type="entry name" value="LAB_N"/>
    <property type="match status" value="1"/>
</dbReference>
<accession>A0A1G2BJY3</accession>
<name>A0A1G2BJY3_9BACT</name>
<reference evidence="3 4" key="1">
    <citation type="journal article" date="2016" name="Nat. Commun.">
        <title>Thousands of microbial genomes shed light on interconnected biogeochemical processes in an aquifer system.</title>
        <authorList>
            <person name="Anantharaman K."/>
            <person name="Brown C.T."/>
            <person name="Hug L.A."/>
            <person name="Sharon I."/>
            <person name="Castelle C.J."/>
            <person name="Probst A.J."/>
            <person name="Thomas B.C."/>
            <person name="Singh A."/>
            <person name="Wilkins M.J."/>
            <person name="Karaoz U."/>
            <person name="Brodie E.L."/>
            <person name="Williams K.H."/>
            <person name="Hubbard S.S."/>
            <person name="Banfield J.F."/>
        </authorList>
    </citation>
    <scope>NUCLEOTIDE SEQUENCE [LARGE SCALE GENOMIC DNA]</scope>
</reference>
<evidence type="ECO:0000259" key="2">
    <source>
        <dbReference type="SMART" id="SM01259"/>
    </source>
</evidence>
<gene>
    <name evidence="3" type="ORF">A2927_01915</name>
</gene>
<protein>
    <recommendedName>
        <fullName evidence="2">Lipid A biosynthesis N-terminal domain-containing protein</fullName>
    </recommendedName>
</protein>